<keyword evidence="1" id="KW-0812">Transmembrane</keyword>
<dbReference type="Proteomes" id="UP000593567">
    <property type="component" value="Unassembled WGS sequence"/>
</dbReference>
<dbReference type="EMBL" id="VXIV02002275">
    <property type="protein sequence ID" value="KAF6026445.1"/>
    <property type="molecule type" value="Genomic_DNA"/>
</dbReference>
<proteinExistence type="predicted"/>
<keyword evidence="1" id="KW-0472">Membrane</keyword>
<keyword evidence="1" id="KW-1133">Transmembrane helix</keyword>
<organism evidence="2 3">
    <name type="scientific">Bugula neritina</name>
    <name type="common">Brown bryozoan</name>
    <name type="synonym">Sertularia neritina</name>
    <dbReference type="NCBI Taxonomy" id="10212"/>
    <lineage>
        <taxon>Eukaryota</taxon>
        <taxon>Metazoa</taxon>
        <taxon>Spiralia</taxon>
        <taxon>Lophotrochozoa</taxon>
        <taxon>Bryozoa</taxon>
        <taxon>Gymnolaemata</taxon>
        <taxon>Cheilostomatida</taxon>
        <taxon>Flustrina</taxon>
        <taxon>Buguloidea</taxon>
        <taxon>Bugulidae</taxon>
        <taxon>Bugula</taxon>
    </lineage>
</organism>
<gene>
    <name evidence="2" type="ORF">EB796_015245</name>
</gene>
<name>A0A7J7JJZ5_BUGNE</name>
<reference evidence="2" key="1">
    <citation type="submission" date="2020-06" db="EMBL/GenBank/DDBJ databases">
        <title>Draft genome of Bugula neritina, a colonial animal packing powerful symbionts and potential medicines.</title>
        <authorList>
            <person name="Rayko M."/>
        </authorList>
    </citation>
    <scope>NUCLEOTIDE SEQUENCE [LARGE SCALE GENOMIC DNA]</scope>
    <source>
        <strain evidence="2">Kwan_BN1</strain>
    </source>
</reference>
<keyword evidence="3" id="KW-1185">Reference proteome</keyword>
<dbReference type="AlphaFoldDB" id="A0A7J7JJZ5"/>
<evidence type="ECO:0000313" key="2">
    <source>
        <dbReference type="EMBL" id="KAF6026445.1"/>
    </source>
</evidence>
<sequence length="82" mass="10038">MLHAKFRRSQMNFLTSLPTIYCCIFCKTLTILGIKNWKPFCVNTEYPWPQKGNNFQSYFKQAKEQRSLEKLEKTKRFDRRFY</sequence>
<evidence type="ECO:0000256" key="1">
    <source>
        <dbReference type="SAM" id="Phobius"/>
    </source>
</evidence>
<accession>A0A7J7JJZ5</accession>
<evidence type="ECO:0000313" key="3">
    <source>
        <dbReference type="Proteomes" id="UP000593567"/>
    </source>
</evidence>
<feature type="transmembrane region" description="Helical" evidence="1">
    <location>
        <begin position="12"/>
        <end position="34"/>
    </location>
</feature>
<protein>
    <submittedName>
        <fullName evidence="2">Uncharacterized protein</fullName>
    </submittedName>
</protein>
<comment type="caution">
    <text evidence="2">The sequence shown here is derived from an EMBL/GenBank/DDBJ whole genome shotgun (WGS) entry which is preliminary data.</text>
</comment>